<keyword evidence="2" id="KW-0238">DNA-binding</keyword>
<keyword evidence="6" id="KW-1185">Reference proteome</keyword>
<dbReference type="InterPro" id="IPR050397">
    <property type="entry name" value="Env_Response_Regulators"/>
</dbReference>
<dbReference type="PANTHER" id="PTHR24567">
    <property type="entry name" value="CRP FAMILY TRANSCRIPTIONAL REGULATORY PROTEIN"/>
    <property type="match status" value="1"/>
</dbReference>
<dbReference type="InterPro" id="IPR012318">
    <property type="entry name" value="HTH_CRP"/>
</dbReference>
<organism evidence="5 6">
    <name type="scientific">Roseateles aquae</name>
    <dbReference type="NCBI Taxonomy" id="3077235"/>
    <lineage>
        <taxon>Bacteria</taxon>
        <taxon>Pseudomonadati</taxon>
        <taxon>Pseudomonadota</taxon>
        <taxon>Betaproteobacteria</taxon>
        <taxon>Burkholderiales</taxon>
        <taxon>Sphaerotilaceae</taxon>
        <taxon>Roseateles</taxon>
    </lineage>
</organism>
<name>A0ABU3P5B4_9BURK</name>
<evidence type="ECO:0000256" key="1">
    <source>
        <dbReference type="ARBA" id="ARBA00023015"/>
    </source>
</evidence>
<evidence type="ECO:0000256" key="3">
    <source>
        <dbReference type="ARBA" id="ARBA00023163"/>
    </source>
</evidence>
<dbReference type="Proteomes" id="UP001246372">
    <property type="component" value="Unassembled WGS sequence"/>
</dbReference>
<dbReference type="Gene3D" id="2.60.120.10">
    <property type="entry name" value="Jelly Rolls"/>
    <property type="match status" value="1"/>
</dbReference>
<dbReference type="InterPro" id="IPR036390">
    <property type="entry name" value="WH_DNA-bd_sf"/>
</dbReference>
<keyword evidence="1" id="KW-0805">Transcription regulation</keyword>
<protein>
    <submittedName>
        <fullName evidence="5">Crp/Fnr family transcriptional regulator</fullName>
    </submittedName>
</protein>
<proteinExistence type="predicted"/>
<sequence length="251" mass="26868">MSTRKKPDGNHLLAALPAARLAQLQPLGEVISLQLGHHLFEVGEPTAQALFPLSGFASLLAQLQGHTEGGHGVEVGMAGREGMLGIQLALGAARGAPALPPQALQGIVQGQGMAFAIEAQAFLRVLPQQPELHALLLRYAAVLLAQRARAAACLRFHEITPRLARWLLMSADRAGQSRFALTQEFLAAMLGVRRVGITQAATALQAQGWIRYHRGDMQLCDRPALRAAACSCYRADLRSYALGMGMATAER</sequence>
<evidence type="ECO:0000313" key="5">
    <source>
        <dbReference type="EMBL" id="MDT8997757.1"/>
    </source>
</evidence>
<evidence type="ECO:0000259" key="4">
    <source>
        <dbReference type="Pfam" id="PF13545"/>
    </source>
</evidence>
<dbReference type="EMBL" id="JAVXZY010000001">
    <property type="protein sequence ID" value="MDT8997757.1"/>
    <property type="molecule type" value="Genomic_DNA"/>
</dbReference>
<dbReference type="PANTHER" id="PTHR24567:SF74">
    <property type="entry name" value="HTH-TYPE TRANSCRIPTIONAL REGULATOR ARCR"/>
    <property type="match status" value="1"/>
</dbReference>
<evidence type="ECO:0000256" key="2">
    <source>
        <dbReference type="ARBA" id="ARBA00023125"/>
    </source>
</evidence>
<dbReference type="SUPFAM" id="SSF46785">
    <property type="entry name" value="Winged helix' DNA-binding domain"/>
    <property type="match status" value="1"/>
</dbReference>
<feature type="domain" description="HTH crp-type" evidence="4">
    <location>
        <begin position="162"/>
        <end position="227"/>
    </location>
</feature>
<keyword evidence="3" id="KW-0804">Transcription</keyword>
<evidence type="ECO:0000313" key="6">
    <source>
        <dbReference type="Proteomes" id="UP001246372"/>
    </source>
</evidence>
<dbReference type="SUPFAM" id="SSF51206">
    <property type="entry name" value="cAMP-binding domain-like"/>
    <property type="match status" value="1"/>
</dbReference>
<accession>A0ABU3P5B4</accession>
<gene>
    <name evidence="5" type="ORF">RQP53_00545</name>
</gene>
<dbReference type="Pfam" id="PF13545">
    <property type="entry name" value="HTH_Crp_2"/>
    <property type="match status" value="1"/>
</dbReference>
<reference evidence="5" key="1">
    <citation type="submission" date="2023-09" db="EMBL/GenBank/DDBJ databases">
        <title>Paucibacter sp. APW11 Genome sequencing and assembly.</title>
        <authorList>
            <person name="Kim I."/>
        </authorList>
    </citation>
    <scope>NUCLEOTIDE SEQUENCE</scope>
    <source>
        <strain evidence="5">APW11</strain>
    </source>
</reference>
<comment type="caution">
    <text evidence="5">The sequence shown here is derived from an EMBL/GenBank/DDBJ whole genome shotgun (WGS) entry which is preliminary data.</text>
</comment>
<dbReference type="InterPro" id="IPR014710">
    <property type="entry name" value="RmlC-like_jellyroll"/>
</dbReference>
<dbReference type="InterPro" id="IPR018490">
    <property type="entry name" value="cNMP-bd_dom_sf"/>
</dbReference>
<dbReference type="RefSeq" id="WP_315647981.1">
    <property type="nucleotide sequence ID" value="NZ_JAVXZY010000001.1"/>
</dbReference>